<dbReference type="EMBL" id="JH719505">
    <property type="protein sequence ID" value="EJF55712.1"/>
    <property type="molecule type" value="Genomic_DNA"/>
</dbReference>
<dbReference type="AlphaFoldDB" id="R7SL20"/>
<sequence length="233" mass="26491">MDVIHPPPTSRHIPVDVCENIIDHLYSDSDITEQVDCVRALRRCALVCGEWRVRSQMRLFYCVVLHDVEALRTFAAVLDTAPHLRDYVHEVTLVGRTLHTTASPLSPFPIALYGKLPRLEELWIRRPLPYLPLHPRFPICLSAFTTVTRLSVTLITFLRFSDLIKMAIALPQLQDLLCDNVRCLTLGPLPACIRPQSNETRTSDLSRSATNLQFLVCALPSTYVTYLLAPYLR</sequence>
<evidence type="ECO:0008006" key="3">
    <source>
        <dbReference type="Google" id="ProtNLM"/>
    </source>
</evidence>
<proteinExistence type="predicted"/>
<dbReference type="GeneID" id="18843925"/>
<evidence type="ECO:0000313" key="1">
    <source>
        <dbReference type="EMBL" id="EJF55712.1"/>
    </source>
</evidence>
<protein>
    <recommendedName>
        <fullName evidence="3">F-box domain-containing protein</fullName>
    </recommendedName>
</protein>
<gene>
    <name evidence="1" type="ORF">DICSQDRAFT_73084</name>
</gene>
<evidence type="ECO:0000313" key="2">
    <source>
        <dbReference type="Proteomes" id="UP000053319"/>
    </source>
</evidence>
<dbReference type="HOGENOM" id="CLU_1326342_0_0_1"/>
<name>R7SL20_DICSQ</name>
<dbReference type="RefSeq" id="XP_007371545.1">
    <property type="nucleotide sequence ID" value="XM_007371483.1"/>
</dbReference>
<reference evidence="1 2" key="1">
    <citation type="journal article" date="2012" name="Science">
        <title>The Paleozoic origin of enzymatic lignin decomposition reconstructed from 31 fungal genomes.</title>
        <authorList>
            <person name="Floudas D."/>
            <person name="Binder M."/>
            <person name="Riley R."/>
            <person name="Barry K."/>
            <person name="Blanchette R.A."/>
            <person name="Henrissat B."/>
            <person name="Martinez A.T."/>
            <person name="Otillar R."/>
            <person name="Spatafora J.W."/>
            <person name="Yadav J.S."/>
            <person name="Aerts A."/>
            <person name="Benoit I."/>
            <person name="Boyd A."/>
            <person name="Carlson A."/>
            <person name="Copeland A."/>
            <person name="Coutinho P.M."/>
            <person name="de Vries R.P."/>
            <person name="Ferreira P."/>
            <person name="Findley K."/>
            <person name="Foster B."/>
            <person name="Gaskell J."/>
            <person name="Glotzer D."/>
            <person name="Gorecki P."/>
            <person name="Heitman J."/>
            <person name="Hesse C."/>
            <person name="Hori C."/>
            <person name="Igarashi K."/>
            <person name="Jurgens J.A."/>
            <person name="Kallen N."/>
            <person name="Kersten P."/>
            <person name="Kohler A."/>
            <person name="Kuees U."/>
            <person name="Kumar T.K.A."/>
            <person name="Kuo A."/>
            <person name="LaButti K."/>
            <person name="Larrondo L.F."/>
            <person name="Lindquist E."/>
            <person name="Ling A."/>
            <person name="Lombard V."/>
            <person name="Lucas S."/>
            <person name="Lundell T."/>
            <person name="Martin R."/>
            <person name="McLaughlin D.J."/>
            <person name="Morgenstern I."/>
            <person name="Morin E."/>
            <person name="Murat C."/>
            <person name="Nagy L.G."/>
            <person name="Nolan M."/>
            <person name="Ohm R.A."/>
            <person name="Patyshakuliyeva A."/>
            <person name="Rokas A."/>
            <person name="Ruiz-Duenas F.J."/>
            <person name="Sabat G."/>
            <person name="Salamov A."/>
            <person name="Samejima M."/>
            <person name="Schmutz J."/>
            <person name="Slot J.C."/>
            <person name="St John F."/>
            <person name="Stenlid J."/>
            <person name="Sun H."/>
            <person name="Sun S."/>
            <person name="Syed K."/>
            <person name="Tsang A."/>
            <person name="Wiebenga A."/>
            <person name="Young D."/>
            <person name="Pisabarro A."/>
            <person name="Eastwood D.C."/>
            <person name="Martin F."/>
            <person name="Cullen D."/>
            <person name="Grigoriev I.V."/>
            <person name="Hibbett D.S."/>
        </authorList>
    </citation>
    <scope>NUCLEOTIDE SEQUENCE [LARGE SCALE GENOMIC DNA]</scope>
    <source>
        <strain evidence="1 2">LYAD-421 SS1</strain>
    </source>
</reference>
<organism evidence="1 2">
    <name type="scientific">Dichomitus squalens (strain LYAD-421)</name>
    <name type="common">Western red white-rot fungus</name>
    <dbReference type="NCBI Taxonomy" id="732165"/>
    <lineage>
        <taxon>Eukaryota</taxon>
        <taxon>Fungi</taxon>
        <taxon>Dikarya</taxon>
        <taxon>Basidiomycota</taxon>
        <taxon>Agaricomycotina</taxon>
        <taxon>Agaricomycetes</taxon>
        <taxon>Polyporales</taxon>
        <taxon>Polyporaceae</taxon>
        <taxon>Dichomitus</taxon>
    </lineage>
</organism>
<accession>R7SL20</accession>
<dbReference type="Proteomes" id="UP000053319">
    <property type="component" value="Unassembled WGS sequence"/>
</dbReference>
<dbReference type="KEGG" id="dsq:DICSQDRAFT_73084"/>